<dbReference type="Proteomes" id="UP001583186">
    <property type="component" value="Unassembled WGS sequence"/>
</dbReference>
<evidence type="ECO:0000313" key="3">
    <source>
        <dbReference type="Proteomes" id="UP001583186"/>
    </source>
</evidence>
<evidence type="ECO:0000259" key="1">
    <source>
        <dbReference type="Pfam" id="PF16862"/>
    </source>
</evidence>
<protein>
    <recommendedName>
        <fullName evidence="1">Beta-glucuronidase C-terminal domain-containing protein</fullName>
    </recommendedName>
</protein>
<accession>A0ABR3YHI4</accession>
<dbReference type="PANTHER" id="PTHR36183">
    <property type="entry name" value="BETA-GLUCURONIDASE"/>
    <property type="match status" value="1"/>
</dbReference>
<proteinExistence type="predicted"/>
<dbReference type="Gene3D" id="2.60.40.1180">
    <property type="entry name" value="Golgi alpha-mannosidase II"/>
    <property type="match status" value="1"/>
</dbReference>
<dbReference type="InterPro" id="IPR017853">
    <property type="entry name" value="GH"/>
</dbReference>
<dbReference type="SUPFAM" id="SSF51445">
    <property type="entry name" value="(Trans)glycosidases"/>
    <property type="match status" value="1"/>
</dbReference>
<keyword evidence="3" id="KW-1185">Reference proteome</keyword>
<dbReference type="Pfam" id="PF16862">
    <property type="entry name" value="Glyco_hydro_79C"/>
    <property type="match status" value="1"/>
</dbReference>
<dbReference type="Gene3D" id="3.20.20.80">
    <property type="entry name" value="Glycosidases"/>
    <property type="match status" value="1"/>
</dbReference>
<comment type="caution">
    <text evidence="2">The sequence shown here is derived from an EMBL/GenBank/DDBJ whole genome shotgun (WGS) entry which is preliminary data.</text>
</comment>
<dbReference type="EMBL" id="JAWCUI010000118">
    <property type="protein sequence ID" value="KAL1887480.1"/>
    <property type="molecule type" value="Genomic_DNA"/>
</dbReference>
<organism evidence="2 3">
    <name type="scientific">Sporothrix stenoceras</name>
    <dbReference type="NCBI Taxonomy" id="5173"/>
    <lineage>
        <taxon>Eukaryota</taxon>
        <taxon>Fungi</taxon>
        <taxon>Dikarya</taxon>
        <taxon>Ascomycota</taxon>
        <taxon>Pezizomycotina</taxon>
        <taxon>Sordariomycetes</taxon>
        <taxon>Sordariomycetidae</taxon>
        <taxon>Ophiostomatales</taxon>
        <taxon>Ophiostomataceae</taxon>
        <taxon>Sporothrix</taxon>
    </lineage>
</organism>
<dbReference type="InterPro" id="IPR052974">
    <property type="entry name" value="GH79_Enzymes"/>
</dbReference>
<dbReference type="InterPro" id="IPR013780">
    <property type="entry name" value="Glyco_hydro_b"/>
</dbReference>
<dbReference type="PANTHER" id="PTHR36183:SF3">
    <property type="entry name" value="BETA-GLUCURONIDASE C-TERMINAL DOMAIN-CONTAINING PROTEIN"/>
    <property type="match status" value="1"/>
</dbReference>
<dbReference type="InterPro" id="IPR031728">
    <property type="entry name" value="GlcAase_C"/>
</dbReference>
<name>A0ABR3YHI4_9PEZI</name>
<feature type="domain" description="Beta-glucuronidase C-terminal" evidence="1">
    <location>
        <begin position="237"/>
        <end position="341"/>
    </location>
</feature>
<reference evidence="2 3" key="1">
    <citation type="journal article" date="2024" name="IMA Fungus">
        <title>IMA Genome - F19 : A genome assembly and annotation guide to empower mycologists, including annotated draft genome sequences of Ceratocystis pirilliformis, Diaporthe australafricana, Fusarium ophioides, Paecilomyces lecythidis, and Sporothrix stenoceras.</title>
        <authorList>
            <person name="Aylward J."/>
            <person name="Wilson A.M."/>
            <person name="Visagie C.M."/>
            <person name="Spraker J."/>
            <person name="Barnes I."/>
            <person name="Buitendag C."/>
            <person name="Ceriani C."/>
            <person name="Del Mar Angel L."/>
            <person name="du Plessis D."/>
            <person name="Fuchs T."/>
            <person name="Gasser K."/>
            <person name="Kramer D."/>
            <person name="Li W."/>
            <person name="Munsamy K."/>
            <person name="Piso A."/>
            <person name="Price J.L."/>
            <person name="Sonnekus B."/>
            <person name="Thomas C."/>
            <person name="van der Nest A."/>
            <person name="van Dijk A."/>
            <person name="van Heerden A."/>
            <person name="van Vuuren N."/>
            <person name="Yilmaz N."/>
            <person name="Duong T.A."/>
            <person name="van der Merwe N.A."/>
            <person name="Wingfield M.J."/>
            <person name="Wingfield B.D."/>
        </authorList>
    </citation>
    <scope>NUCLEOTIDE SEQUENCE [LARGE SCALE GENOMIC DNA]</scope>
    <source>
        <strain evidence="2 3">CMW 5346</strain>
    </source>
</reference>
<sequence>MSRTVFYPYTGEAEDSLAISPMLIVQEYGGTSAWTPAVEALNQVQWQLAIEPTLDKKRIFQAGAYYLPPTYGYNAAELLPVASSNGSLEYFGSFSHHNYPQTASAKANSSAPVLDELMSHVNTSDNVALYAADTAAADKYGVEYVFGETNSVSGGGSSDISPTFGAGLWVLDYVLRATSSNITKLNFHFQSYGTSYYIWWDEESIRSPYYGGFVATDALAGESYITALDDGTSNYAAYAIYSADKTLSKVVLINTDYFDGAGTRSSHSFIISGLTSKSISAKRLTAASALSRQDEGDAPTYAGQSFSNNGNCALTGKKEMEQVSVSSGKATLKLYASEALVITF</sequence>
<gene>
    <name evidence="2" type="ORF">Sste5346_010179</name>
</gene>
<evidence type="ECO:0000313" key="2">
    <source>
        <dbReference type="EMBL" id="KAL1887480.1"/>
    </source>
</evidence>